<sequence>MRGLIKGKAKHAMPFCPFALCAKNIRITVSCVECDKPRLLFSAKKLLETDCQILSRFLDTILYTCGTAFHDTCELSFATPPRQHYESDKIPEQEYNYENNS</sequence>
<gene>
    <name evidence="1" type="ORF">GMARGA_LOCUS14427</name>
</gene>
<name>A0ABN7V5V7_GIGMA</name>
<organism evidence="1 2">
    <name type="scientific">Gigaspora margarita</name>
    <dbReference type="NCBI Taxonomy" id="4874"/>
    <lineage>
        <taxon>Eukaryota</taxon>
        <taxon>Fungi</taxon>
        <taxon>Fungi incertae sedis</taxon>
        <taxon>Mucoromycota</taxon>
        <taxon>Glomeromycotina</taxon>
        <taxon>Glomeromycetes</taxon>
        <taxon>Diversisporales</taxon>
        <taxon>Gigasporaceae</taxon>
        <taxon>Gigaspora</taxon>
    </lineage>
</organism>
<dbReference type="Proteomes" id="UP000789901">
    <property type="component" value="Unassembled WGS sequence"/>
</dbReference>
<reference evidence="1 2" key="1">
    <citation type="submission" date="2021-06" db="EMBL/GenBank/DDBJ databases">
        <authorList>
            <person name="Kallberg Y."/>
            <person name="Tangrot J."/>
            <person name="Rosling A."/>
        </authorList>
    </citation>
    <scope>NUCLEOTIDE SEQUENCE [LARGE SCALE GENOMIC DNA]</scope>
    <source>
        <strain evidence="1 2">120-4 pot B 10/14</strain>
    </source>
</reference>
<protein>
    <submittedName>
        <fullName evidence="1">27859_t:CDS:1</fullName>
    </submittedName>
</protein>
<accession>A0ABN7V5V7</accession>
<evidence type="ECO:0000313" key="2">
    <source>
        <dbReference type="Proteomes" id="UP000789901"/>
    </source>
</evidence>
<feature type="non-terminal residue" evidence="1">
    <location>
        <position position="101"/>
    </location>
</feature>
<keyword evidence="2" id="KW-1185">Reference proteome</keyword>
<proteinExistence type="predicted"/>
<dbReference type="EMBL" id="CAJVQB010009562">
    <property type="protein sequence ID" value="CAG8731383.1"/>
    <property type="molecule type" value="Genomic_DNA"/>
</dbReference>
<comment type="caution">
    <text evidence="1">The sequence shown here is derived from an EMBL/GenBank/DDBJ whole genome shotgun (WGS) entry which is preliminary data.</text>
</comment>
<evidence type="ECO:0000313" key="1">
    <source>
        <dbReference type="EMBL" id="CAG8731383.1"/>
    </source>
</evidence>